<keyword evidence="2" id="KW-1185">Reference proteome</keyword>
<name>S8E2E9_FOMSC</name>
<evidence type="ECO:0000313" key="1">
    <source>
        <dbReference type="EMBL" id="EPS97608.1"/>
    </source>
</evidence>
<proteinExistence type="predicted"/>
<evidence type="ECO:0000313" key="2">
    <source>
        <dbReference type="Proteomes" id="UP000015241"/>
    </source>
</evidence>
<dbReference type="Proteomes" id="UP000015241">
    <property type="component" value="Unassembled WGS sequence"/>
</dbReference>
<dbReference type="HOGENOM" id="CLU_2922651_0_0_1"/>
<organism evidence="1 2">
    <name type="scientific">Fomitopsis schrenkii</name>
    <name type="common">Brown rot fungus</name>
    <dbReference type="NCBI Taxonomy" id="2126942"/>
    <lineage>
        <taxon>Eukaryota</taxon>
        <taxon>Fungi</taxon>
        <taxon>Dikarya</taxon>
        <taxon>Basidiomycota</taxon>
        <taxon>Agaricomycotina</taxon>
        <taxon>Agaricomycetes</taxon>
        <taxon>Polyporales</taxon>
        <taxon>Fomitopsis</taxon>
    </lineage>
</organism>
<reference evidence="1 2" key="1">
    <citation type="journal article" date="2012" name="Science">
        <title>The Paleozoic origin of enzymatic lignin decomposition reconstructed from 31 fungal genomes.</title>
        <authorList>
            <person name="Floudas D."/>
            <person name="Binder M."/>
            <person name="Riley R."/>
            <person name="Barry K."/>
            <person name="Blanchette R.A."/>
            <person name="Henrissat B."/>
            <person name="Martinez A.T."/>
            <person name="Otillar R."/>
            <person name="Spatafora J.W."/>
            <person name="Yadav J.S."/>
            <person name="Aerts A."/>
            <person name="Benoit I."/>
            <person name="Boyd A."/>
            <person name="Carlson A."/>
            <person name="Copeland A."/>
            <person name="Coutinho P.M."/>
            <person name="de Vries R.P."/>
            <person name="Ferreira P."/>
            <person name="Findley K."/>
            <person name="Foster B."/>
            <person name="Gaskell J."/>
            <person name="Glotzer D."/>
            <person name="Gorecki P."/>
            <person name="Heitman J."/>
            <person name="Hesse C."/>
            <person name="Hori C."/>
            <person name="Igarashi K."/>
            <person name="Jurgens J.A."/>
            <person name="Kallen N."/>
            <person name="Kersten P."/>
            <person name="Kohler A."/>
            <person name="Kuees U."/>
            <person name="Kumar T.K.A."/>
            <person name="Kuo A."/>
            <person name="LaButti K."/>
            <person name="Larrondo L.F."/>
            <person name="Lindquist E."/>
            <person name="Ling A."/>
            <person name="Lombard V."/>
            <person name="Lucas S."/>
            <person name="Lundell T."/>
            <person name="Martin R."/>
            <person name="McLaughlin D.J."/>
            <person name="Morgenstern I."/>
            <person name="Morin E."/>
            <person name="Murat C."/>
            <person name="Nagy L.G."/>
            <person name="Nolan M."/>
            <person name="Ohm R.A."/>
            <person name="Patyshakuliyeva A."/>
            <person name="Rokas A."/>
            <person name="Ruiz-Duenas F.J."/>
            <person name="Sabat G."/>
            <person name="Salamov A."/>
            <person name="Samejima M."/>
            <person name="Schmutz J."/>
            <person name="Slot J.C."/>
            <person name="St John F."/>
            <person name="Stenlid J."/>
            <person name="Sun H."/>
            <person name="Sun S."/>
            <person name="Syed K."/>
            <person name="Tsang A."/>
            <person name="Wiebenga A."/>
            <person name="Young D."/>
            <person name="Pisabarro A."/>
            <person name="Eastwood D.C."/>
            <person name="Martin F."/>
            <person name="Cullen D."/>
            <person name="Grigoriev I.V."/>
            <person name="Hibbett D.S."/>
        </authorList>
    </citation>
    <scope>NUCLEOTIDE SEQUENCE</scope>
    <source>
        <strain evidence="2">FP-58527</strain>
    </source>
</reference>
<gene>
    <name evidence="1" type="ORF">FOMPIDRAFT_1024924</name>
</gene>
<dbReference type="EMBL" id="KE504174">
    <property type="protein sequence ID" value="EPS97608.1"/>
    <property type="molecule type" value="Genomic_DNA"/>
</dbReference>
<accession>S8E2E9</accession>
<dbReference type="AlphaFoldDB" id="S8E2E9"/>
<sequence length="61" mass="6719">MLLDIPSEVGRATSDAHGVRNEAWIGHVTLFFEYGGSMVQQANTFLDVVIILVFELGVRVV</sequence>
<protein>
    <submittedName>
        <fullName evidence="1">Uncharacterized protein</fullName>
    </submittedName>
</protein>
<dbReference type="InParanoid" id="S8E2E9"/>